<sequence>MTARLQSWIQADPHFQRSDALSLQRVILSHPVLRRYYLGERVDLQIRGCRSVPYSPLEDMRSGKQMTLTILILRVVHMWSSSWGEIMPSSAESFLCSPLDLGLMVFRDRHLPSRLAPILLGLRAPRLGLRGGGLRPIPFLPLRLRARLRLGLVAR</sequence>
<evidence type="ECO:0000313" key="1">
    <source>
        <dbReference type="EMBL" id="KDP22689.1"/>
    </source>
</evidence>
<gene>
    <name evidence="1" type="ORF">JCGZ_02786</name>
</gene>
<keyword evidence="2" id="KW-1185">Reference proteome</keyword>
<reference evidence="1 2" key="1">
    <citation type="journal article" date="2014" name="PLoS ONE">
        <title>Global Analysis of Gene Expression Profiles in Physic Nut (Jatropha curcas L.) Seedlings Exposed to Salt Stress.</title>
        <authorList>
            <person name="Zhang L."/>
            <person name="Zhang C."/>
            <person name="Wu P."/>
            <person name="Chen Y."/>
            <person name="Li M."/>
            <person name="Jiang H."/>
            <person name="Wu G."/>
        </authorList>
    </citation>
    <scope>NUCLEOTIDE SEQUENCE [LARGE SCALE GENOMIC DNA]</scope>
    <source>
        <strain evidence="2">cv. GZQX0401</strain>
        <tissue evidence="1">Young leaves</tissue>
    </source>
</reference>
<evidence type="ECO:0000313" key="2">
    <source>
        <dbReference type="Proteomes" id="UP000027138"/>
    </source>
</evidence>
<dbReference type="OrthoDB" id="1704638at2759"/>
<dbReference type="AlphaFoldDB" id="A0A067JT41"/>
<proteinExistence type="predicted"/>
<name>A0A067JT41_JATCU</name>
<dbReference type="Proteomes" id="UP000027138">
    <property type="component" value="Unassembled WGS sequence"/>
</dbReference>
<protein>
    <submittedName>
        <fullName evidence="1">Uncharacterized protein</fullName>
    </submittedName>
</protein>
<organism evidence="1 2">
    <name type="scientific">Jatropha curcas</name>
    <name type="common">Barbados nut</name>
    <dbReference type="NCBI Taxonomy" id="180498"/>
    <lineage>
        <taxon>Eukaryota</taxon>
        <taxon>Viridiplantae</taxon>
        <taxon>Streptophyta</taxon>
        <taxon>Embryophyta</taxon>
        <taxon>Tracheophyta</taxon>
        <taxon>Spermatophyta</taxon>
        <taxon>Magnoliopsida</taxon>
        <taxon>eudicotyledons</taxon>
        <taxon>Gunneridae</taxon>
        <taxon>Pentapetalae</taxon>
        <taxon>rosids</taxon>
        <taxon>fabids</taxon>
        <taxon>Malpighiales</taxon>
        <taxon>Euphorbiaceae</taxon>
        <taxon>Crotonoideae</taxon>
        <taxon>Jatropheae</taxon>
        <taxon>Jatropha</taxon>
    </lineage>
</organism>
<accession>A0A067JT41</accession>
<dbReference type="EMBL" id="KK915400">
    <property type="protein sequence ID" value="KDP22689.1"/>
    <property type="molecule type" value="Genomic_DNA"/>
</dbReference>